<evidence type="ECO:0000256" key="16">
    <source>
        <dbReference type="RuleBase" id="RU003692"/>
    </source>
</evidence>
<keyword evidence="6 16" id="KW-0285">Flavoprotein</keyword>
<dbReference type="Gene3D" id="3.30.390.30">
    <property type="match status" value="1"/>
</dbReference>
<accession>A0A059FW59</accession>
<dbReference type="STRING" id="1280950.HJO_04860"/>
<comment type="cofactor">
    <cofactor evidence="14 16">
        <name>FAD</name>
        <dbReference type="ChEBI" id="CHEBI:57692"/>
    </cofactor>
    <text evidence="14 16">Binds 1 FAD per subunit.</text>
</comment>
<dbReference type="PANTHER" id="PTHR22912">
    <property type="entry name" value="DISULFIDE OXIDOREDUCTASE"/>
    <property type="match status" value="1"/>
</dbReference>
<comment type="miscellaneous">
    <text evidence="16">The active site is a redox-active disulfide bond.</text>
</comment>
<comment type="similarity">
    <text evidence="2 16">Belongs to the class-I pyridine nucleotide-disulfide oxidoreductase family.</text>
</comment>
<keyword evidence="9 14" id="KW-0520">NAD</keyword>
<feature type="binding site" evidence="14">
    <location>
        <begin position="185"/>
        <end position="192"/>
    </location>
    <ligand>
        <name>NAD(+)</name>
        <dbReference type="ChEBI" id="CHEBI:57540"/>
    </ligand>
</feature>
<feature type="binding site" evidence="14">
    <location>
        <position position="316"/>
    </location>
    <ligand>
        <name>FAD</name>
        <dbReference type="ChEBI" id="CHEBI:57692"/>
    </ligand>
</feature>
<feature type="active site" description="Proton acceptor" evidence="13">
    <location>
        <position position="452"/>
    </location>
</feature>
<keyword evidence="8 16" id="KW-0560">Oxidoreductase</keyword>
<dbReference type="SUPFAM" id="SSF51905">
    <property type="entry name" value="FAD/NAD(P)-binding domain"/>
    <property type="match status" value="1"/>
</dbReference>
<dbReference type="AlphaFoldDB" id="A0A059FW59"/>
<evidence type="ECO:0000256" key="5">
    <source>
        <dbReference type="ARBA" id="ARBA00022490"/>
    </source>
</evidence>
<feature type="binding site" evidence="14">
    <location>
        <position position="276"/>
    </location>
    <ligand>
        <name>NAD(+)</name>
        <dbReference type="ChEBI" id="CHEBI:57540"/>
    </ligand>
</feature>
<dbReference type="PATRIC" id="fig|1280950.3.peg.988"/>
<evidence type="ECO:0000256" key="2">
    <source>
        <dbReference type="ARBA" id="ARBA00007532"/>
    </source>
</evidence>
<evidence type="ECO:0000313" key="20">
    <source>
        <dbReference type="Proteomes" id="UP000025171"/>
    </source>
</evidence>
<feature type="binding site" evidence="14">
    <location>
        <position position="208"/>
    </location>
    <ligand>
        <name>NAD(+)</name>
        <dbReference type="ChEBI" id="CHEBI:57540"/>
    </ligand>
</feature>
<evidence type="ECO:0000256" key="15">
    <source>
        <dbReference type="PIRSR" id="PIRSR000350-4"/>
    </source>
</evidence>
<dbReference type="InterPro" id="IPR012999">
    <property type="entry name" value="Pyr_OxRdtase_I_AS"/>
</dbReference>
<evidence type="ECO:0000256" key="8">
    <source>
        <dbReference type="ARBA" id="ARBA00023002"/>
    </source>
</evidence>
<dbReference type="Pfam" id="PF07992">
    <property type="entry name" value="Pyr_redox_2"/>
    <property type="match status" value="1"/>
</dbReference>
<dbReference type="InterPro" id="IPR023753">
    <property type="entry name" value="FAD/NAD-binding_dom"/>
</dbReference>
<comment type="subcellular location">
    <subcellularLocation>
        <location evidence="1">Cytoplasm</location>
    </subcellularLocation>
</comment>
<proteinExistence type="inferred from homology"/>
<feature type="domain" description="Pyridine nucleotide-disulphide oxidoreductase dimerisation" evidence="17">
    <location>
        <begin position="354"/>
        <end position="462"/>
    </location>
</feature>
<dbReference type="GO" id="GO:0050660">
    <property type="term" value="F:flavin adenine dinucleotide binding"/>
    <property type="evidence" value="ECO:0007669"/>
    <property type="project" value="InterPro"/>
</dbReference>
<dbReference type="FunFam" id="3.30.390.30:FF:000001">
    <property type="entry name" value="Dihydrolipoyl dehydrogenase"/>
    <property type="match status" value="1"/>
</dbReference>
<evidence type="ECO:0000256" key="11">
    <source>
        <dbReference type="ARBA" id="ARBA00023284"/>
    </source>
</evidence>
<dbReference type="InterPro" id="IPR001100">
    <property type="entry name" value="Pyr_nuc-diS_OxRdtase"/>
</dbReference>
<evidence type="ECO:0000256" key="7">
    <source>
        <dbReference type="ARBA" id="ARBA00022827"/>
    </source>
</evidence>
<dbReference type="Pfam" id="PF02852">
    <property type="entry name" value="Pyr_redox_dim"/>
    <property type="match status" value="1"/>
</dbReference>
<evidence type="ECO:0000256" key="12">
    <source>
        <dbReference type="ARBA" id="ARBA00049187"/>
    </source>
</evidence>
<dbReference type="InterPro" id="IPR036188">
    <property type="entry name" value="FAD/NAD-bd_sf"/>
</dbReference>
<dbReference type="InterPro" id="IPR004099">
    <property type="entry name" value="Pyr_nucl-diS_OxRdtase_dimer"/>
</dbReference>
<dbReference type="PANTHER" id="PTHR22912:SF217">
    <property type="entry name" value="DIHYDROLIPOYL DEHYDROGENASE"/>
    <property type="match status" value="1"/>
</dbReference>
<dbReference type="PRINTS" id="PR00411">
    <property type="entry name" value="PNDRDTASEI"/>
</dbReference>
<feature type="binding site" evidence="14">
    <location>
        <position position="51"/>
    </location>
    <ligand>
        <name>FAD</name>
        <dbReference type="ChEBI" id="CHEBI:57692"/>
    </ligand>
</feature>
<keyword evidence="7 14" id="KW-0274">FAD</keyword>
<evidence type="ECO:0000259" key="17">
    <source>
        <dbReference type="Pfam" id="PF02852"/>
    </source>
</evidence>
<dbReference type="SUPFAM" id="SSF55424">
    <property type="entry name" value="FAD/NAD-linked reductases, dimerisation (C-terminal) domain"/>
    <property type="match status" value="1"/>
</dbReference>
<dbReference type="GO" id="GO:0004148">
    <property type="term" value="F:dihydrolipoyl dehydrogenase (NADH) activity"/>
    <property type="evidence" value="ECO:0007669"/>
    <property type="project" value="UniProtKB-EC"/>
</dbReference>
<protein>
    <recommendedName>
        <fullName evidence="4 16">Dihydrolipoyl dehydrogenase</fullName>
        <ecNumber evidence="3 16">1.8.1.4</ecNumber>
    </recommendedName>
</protein>
<comment type="catalytic activity">
    <reaction evidence="12 16">
        <text>N(6)-[(R)-dihydrolipoyl]-L-lysyl-[protein] + NAD(+) = N(6)-[(R)-lipoyl]-L-lysyl-[protein] + NADH + H(+)</text>
        <dbReference type="Rhea" id="RHEA:15045"/>
        <dbReference type="Rhea" id="RHEA-COMP:10474"/>
        <dbReference type="Rhea" id="RHEA-COMP:10475"/>
        <dbReference type="ChEBI" id="CHEBI:15378"/>
        <dbReference type="ChEBI" id="CHEBI:57540"/>
        <dbReference type="ChEBI" id="CHEBI:57945"/>
        <dbReference type="ChEBI" id="CHEBI:83099"/>
        <dbReference type="ChEBI" id="CHEBI:83100"/>
        <dbReference type="EC" id="1.8.1.4"/>
    </reaction>
</comment>
<dbReference type="InterPro" id="IPR006258">
    <property type="entry name" value="Lipoamide_DH"/>
</dbReference>
<feature type="domain" description="FAD/NAD(P)-binding" evidence="18">
    <location>
        <begin position="5"/>
        <end position="331"/>
    </location>
</feature>
<dbReference type="OrthoDB" id="7622990at2"/>
<evidence type="ECO:0000256" key="10">
    <source>
        <dbReference type="ARBA" id="ARBA00023157"/>
    </source>
</evidence>
<reference evidence="19 20" key="1">
    <citation type="journal article" date="2014" name="Antonie Van Leeuwenhoek">
        <title>Hyphomonas beringensis sp. nov. and Hyphomonas chukchiensis sp. nov., isolated from surface seawater of the Bering Sea and Chukchi Sea.</title>
        <authorList>
            <person name="Li C."/>
            <person name="Lai Q."/>
            <person name="Li G."/>
            <person name="Dong C."/>
            <person name="Wang J."/>
            <person name="Liao Y."/>
            <person name="Shao Z."/>
        </authorList>
    </citation>
    <scope>NUCLEOTIDE SEQUENCE [LARGE SCALE GENOMIC DNA]</scope>
    <source>
        <strain evidence="19 20">MHS-2</strain>
    </source>
</reference>
<dbReference type="EC" id="1.8.1.4" evidence="3 16"/>
<evidence type="ECO:0000256" key="14">
    <source>
        <dbReference type="PIRSR" id="PIRSR000350-3"/>
    </source>
</evidence>
<dbReference type="RefSeq" id="WP_035614039.1">
    <property type="nucleotide sequence ID" value="NZ_ARYK01000001.1"/>
</dbReference>
<organism evidence="19 20">
    <name type="scientific">Hyphomonas johnsonii MHS-2</name>
    <dbReference type="NCBI Taxonomy" id="1280950"/>
    <lineage>
        <taxon>Bacteria</taxon>
        <taxon>Pseudomonadati</taxon>
        <taxon>Pseudomonadota</taxon>
        <taxon>Alphaproteobacteria</taxon>
        <taxon>Hyphomonadales</taxon>
        <taxon>Hyphomonadaceae</taxon>
        <taxon>Hyphomonas</taxon>
    </lineage>
</organism>
<keyword evidence="14" id="KW-0547">Nucleotide-binding</keyword>
<evidence type="ECO:0000256" key="13">
    <source>
        <dbReference type="PIRSR" id="PIRSR000350-2"/>
    </source>
</evidence>
<dbReference type="InterPro" id="IPR050151">
    <property type="entry name" value="Class-I_Pyr_Nuc-Dis_Oxidored"/>
</dbReference>
<evidence type="ECO:0000256" key="1">
    <source>
        <dbReference type="ARBA" id="ARBA00004496"/>
    </source>
</evidence>
<keyword evidence="11 16" id="KW-0676">Redox-active center</keyword>
<comment type="caution">
    <text evidence="19">The sequence shown here is derived from an EMBL/GenBank/DDBJ whole genome shotgun (WGS) entry which is preliminary data.</text>
</comment>
<dbReference type="GO" id="GO:0006103">
    <property type="term" value="P:2-oxoglutarate metabolic process"/>
    <property type="evidence" value="ECO:0007669"/>
    <property type="project" value="TreeGrafter"/>
</dbReference>
<keyword evidence="5" id="KW-0963">Cytoplasm</keyword>
<evidence type="ECO:0000313" key="19">
    <source>
        <dbReference type="EMBL" id="KCZ94678.1"/>
    </source>
</evidence>
<dbReference type="PRINTS" id="PR00368">
    <property type="entry name" value="FADPNR"/>
</dbReference>
<name>A0A059FW59_9PROT</name>
<evidence type="ECO:0000256" key="9">
    <source>
        <dbReference type="ARBA" id="ARBA00023027"/>
    </source>
</evidence>
<sequence length="473" mass="50284">MTTQYDLIVIGSGPGGYVAAIRASQLGMKTAIVEREALGGVCLNWGCIPTKALLRSAEVMHLAKHAEDFGLKIDKVGFDLSAVVKRSRGVASQLSNGVKFLMKKNKIDVIEGTARLEKGTPAPKVIVKDKDGKDTTLQAKHVMLATGARARDIPQAGLVADGKLIWTYREAMTPDIMPKRLLVIGSGAIGIEFASFYNELGAEVTVAEVLPRILPVEDAEISAMAEKDFKKQGLNIITGAKVENLKAGKTTVTADITNKDGKKESKEFDRAILAVGIVGNVENLGLEALGVKVEKTHVTVDGFGKTGVPGLYAIGDLTGPPWLAHKASHEGVICVEAIAGKGKDHVEPFDASNVPGCTYSHPQVASVGLTEAAAKEKGYDIKVGRFPFIGNGKAIALGETNGMVKTIFDKKTGELLGAHMIGAEVTELIQGYVIARQGELTEQDLIHTIFAHPTISETMHEAVLDAEGRAIHI</sequence>
<evidence type="ECO:0000256" key="4">
    <source>
        <dbReference type="ARBA" id="ARBA00016961"/>
    </source>
</evidence>
<dbReference type="PIRSF" id="PIRSF000350">
    <property type="entry name" value="Mercury_reductase_MerA"/>
    <property type="match status" value="1"/>
</dbReference>
<gene>
    <name evidence="19" type="ORF">HJO_04860</name>
</gene>
<feature type="disulfide bond" description="Redox-active" evidence="15">
    <location>
        <begin position="42"/>
        <end position="47"/>
    </location>
</feature>
<keyword evidence="19" id="KW-0670">Pyruvate</keyword>
<evidence type="ECO:0000259" key="18">
    <source>
        <dbReference type="Pfam" id="PF07992"/>
    </source>
</evidence>
<dbReference type="InterPro" id="IPR016156">
    <property type="entry name" value="FAD/NAD-linked_Rdtase_dimer_sf"/>
</dbReference>
<dbReference type="EMBL" id="ARYK01000001">
    <property type="protein sequence ID" value="KCZ94678.1"/>
    <property type="molecule type" value="Genomic_DNA"/>
</dbReference>
<keyword evidence="10" id="KW-1015">Disulfide bond</keyword>
<evidence type="ECO:0000256" key="6">
    <source>
        <dbReference type="ARBA" id="ARBA00022630"/>
    </source>
</evidence>
<evidence type="ECO:0000256" key="3">
    <source>
        <dbReference type="ARBA" id="ARBA00012608"/>
    </source>
</evidence>
<keyword evidence="20" id="KW-1185">Reference proteome</keyword>
<dbReference type="eggNOG" id="COG1249">
    <property type="taxonomic scope" value="Bacteria"/>
</dbReference>
<dbReference type="PROSITE" id="PS00076">
    <property type="entry name" value="PYRIDINE_REDOX_1"/>
    <property type="match status" value="1"/>
</dbReference>
<dbReference type="Proteomes" id="UP000025171">
    <property type="component" value="Unassembled WGS sequence"/>
</dbReference>
<dbReference type="NCBIfam" id="TIGR01350">
    <property type="entry name" value="lipoamide_DH"/>
    <property type="match status" value="1"/>
</dbReference>
<dbReference type="GO" id="GO:0005737">
    <property type="term" value="C:cytoplasm"/>
    <property type="evidence" value="ECO:0007669"/>
    <property type="project" value="UniProtKB-SubCell"/>
</dbReference>
<dbReference type="Gene3D" id="3.50.50.60">
    <property type="entry name" value="FAD/NAD(P)-binding domain"/>
    <property type="match status" value="2"/>
</dbReference>